<protein>
    <submittedName>
        <fullName evidence="1">Uncharacterized protein</fullName>
    </submittedName>
</protein>
<organism evidence="1">
    <name type="scientific">Rhizophora mucronata</name>
    <name type="common">Asiatic mangrove</name>
    <dbReference type="NCBI Taxonomy" id="61149"/>
    <lineage>
        <taxon>Eukaryota</taxon>
        <taxon>Viridiplantae</taxon>
        <taxon>Streptophyta</taxon>
        <taxon>Embryophyta</taxon>
        <taxon>Tracheophyta</taxon>
        <taxon>Spermatophyta</taxon>
        <taxon>Magnoliopsida</taxon>
        <taxon>eudicotyledons</taxon>
        <taxon>Gunneridae</taxon>
        <taxon>Pentapetalae</taxon>
        <taxon>rosids</taxon>
        <taxon>fabids</taxon>
        <taxon>Malpighiales</taxon>
        <taxon>Rhizophoraceae</taxon>
        <taxon>Rhizophora</taxon>
    </lineage>
</organism>
<dbReference type="EMBL" id="GGEC01056023">
    <property type="protein sequence ID" value="MBX36507.1"/>
    <property type="molecule type" value="Transcribed_RNA"/>
</dbReference>
<reference evidence="1" key="1">
    <citation type="submission" date="2018-02" db="EMBL/GenBank/DDBJ databases">
        <title>Rhizophora mucronata_Transcriptome.</title>
        <authorList>
            <person name="Meera S.P."/>
            <person name="Sreeshan A."/>
            <person name="Augustine A."/>
        </authorList>
    </citation>
    <scope>NUCLEOTIDE SEQUENCE</scope>
    <source>
        <tissue evidence="1">Leaf</tissue>
    </source>
</reference>
<sequence length="82" mass="10145">MLYKLSIVVLVSSSITHKIEYKIAKDYFSWHLKQYGKWMGWFRYQREKIFCVLVVQRHAMFDYGVDYFVQIRSLFIWSYVFL</sequence>
<evidence type="ECO:0000313" key="1">
    <source>
        <dbReference type="EMBL" id="MBX36507.1"/>
    </source>
</evidence>
<dbReference type="AlphaFoldDB" id="A0A2P2N214"/>
<accession>A0A2P2N214</accession>
<name>A0A2P2N214_RHIMU</name>
<proteinExistence type="predicted"/>